<comment type="subunit">
    <text evidence="3">Homodimer.</text>
</comment>
<keyword evidence="8" id="KW-0805">Transcription regulation</keyword>
<dbReference type="Gene3D" id="3.30.1490.190">
    <property type="match status" value="1"/>
</dbReference>
<reference evidence="11" key="1">
    <citation type="submission" date="2022-10" db="EMBL/GenBank/DDBJ databases">
        <title>The complete genomes of actinobacterial strains from the NBC collection.</title>
        <authorList>
            <person name="Joergensen T.S."/>
            <person name="Alvarez Arevalo M."/>
            <person name="Sterndorff E.B."/>
            <person name="Faurdal D."/>
            <person name="Vuksanovic O."/>
            <person name="Mourched A.-S."/>
            <person name="Charusanti P."/>
            <person name="Shaw S."/>
            <person name="Blin K."/>
            <person name="Weber T."/>
        </authorList>
    </citation>
    <scope>NUCLEOTIDE SEQUENCE</scope>
    <source>
        <strain evidence="11">NBC_01482</strain>
    </source>
</reference>
<gene>
    <name evidence="11" type="ORF">OG563_38235</name>
</gene>
<dbReference type="PANTHER" id="PTHR33202:SF2">
    <property type="entry name" value="FERRIC UPTAKE REGULATION PROTEIN"/>
    <property type="match status" value="1"/>
</dbReference>
<keyword evidence="10" id="KW-0804">Transcription</keyword>
<dbReference type="InterPro" id="IPR002481">
    <property type="entry name" value="FUR"/>
</dbReference>
<evidence type="ECO:0000256" key="3">
    <source>
        <dbReference type="ARBA" id="ARBA00011738"/>
    </source>
</evidence>
<dbReference type="Gene3D" id="1.10.10.10">
    <property type="entry name" value="Winged helix-like DNA-binding domain superfamily/Winged helix DNA-binding domain"/>
    <property type="match status" value="1"/>
</dbReference>
<keyword evidence="5" id="KW-0678">Repressor</keyword>
<keyword evidence="12" id="KW-1185">Reference proteome</keyword>
<dbReference type="InterPro" id="IPR036390">
    <property type="entry name" value="WH_DNA-bd_sf"/>
</dbReference>
<evidence type="ECO:0000256" key="1">
    <source>
        <dbReference type="ARBA" id="ARBA00004496"/>
    </source>
</evidence>
<keyword evidence="6" id="KW-0479">Metal-binding</keyword>
<dbReference type="RefSeq" id="WP_329408155.1">
    <property type="nucleotide sequence ID" value="NZ_CP109441.1"/>
</dbReference>
<proteinExistence type="inferred from homology"/>
<dbReference type="PANTHER" id="PTHR33202">
    <property type="entry name" value="ZINC UPTAKE REGULATION PROTEIN"/>
    <property type="match status" value="1"/>
</dbReference>
<name>A0ABZ1YPA1_9NOCA</name>
<sequence>MRQRVLLDALRRDDRFRSAQQLHADLRLTSTIGIGLTSVYRILHRLADLQLVETQRAEDGELLYRIRDGAGHHHYLMCRICGRAERFTLDQVEQYAEIIARQHRYRDVSHRLDLYGICPRCAT</sequence>
<evidence type="ECO:0000256" key="7">
    <source>
        <dbReference type="ARBA" id="ARBA00022833"/>
    </source>
</evidence>
<protein>
    <submittedName>
        <fullName evidence="11">Transcriptional repressor</fullName>
    </submittedName>
</protein>
<comment type="subcellular location">
    <subcellularLocation>
        <location evidence="1">Cytoplasm</location>
    </subcellularLocation>
</comment>
<dbReference type="CDD" id="cd07153">
    <property type="entry name" value="Fur_like"/>
    <property type="match status" value="1"/>
</dbReference>
<keyword evidence="7" id="KW-0862">Zinc</keyword>
<accession>A0ABZ1YPA1</accession>
<dbReference type="InterPro" id="IPR043135">
    <property type="entry name" value="Fur_C"/>
</dbReference>
<dbReference type="Proteomes" id="UP001432062">
    <property type="component" value="Chromosome"/>
</dbReference>
<keyword evidence="9" id="KW-0238">DNA-binding</keyword>
<keyword evidence="4" id="KW-0963">Cytoplasm</keyword>
<evidence type="ECO:0000313" key="12">
    <source>
        <dbReference type="Proteomes" id="UP001432062"/>
    </source>
</evidence>
<evidence type="ECO:0000256" key="2">
    <source>
        <dbReference type="ARBA" id="ARBA00007957"/>
    </source>
</evidence>
<evidence type="ECO:0000256" key="8">
    <source>
        <dbReference type="ARBA" id="ARBA00023015"/>
    </source>
</evidence>
<dbReference type="InterPro" id="IPR036388">
    <property type="entry name" value="WH-like_DNA-bd_sf"/>
</dbReference>
<evidence type="ECO:0000256" key="6">
    <source>
        <dbReference type="ARBA" id="ARBA00022723"/>
    </source>
</evidence>
<evidence type="ECO:0000256" key="10">
    <source>
        <dbReference type="ARBA" id="ARBA00023163"/>
    </source>
</evidence>
<evidence type="ECO:0000256" key="4">
    <source>
        <dbReference type="ARBA" id="ARBA00022490"/>
    </source>
</evidence>
<evidence type="ECO:0000256" key="5">
    <source>
        <dbReference type="ARBA" id="ARBA00022491"/>
    </source>
</evidence>
<dbReference type="EMBL" id="CP109441">
    <property type="protein sequence ID" value="WUV44923.1"/>
    <property type="molecule type" value="Genomic_DNA"/>
</dbReference>
<evidence type="ECO:0000256" key="9">
    <source>
        <dbReference type="ARBA" id="ARBA00023125"/>
    </source>
</evidence>
<organism evidence="11 12">
    <name type="scientific">Nocardia vinacea</name>
    <dbReference type="NCBI Taxonomy" id="96468"/>
    <lineage>
        <taxon>Bacteria</taxon>
        <taxon>Bacillati</taxon>
        <taxon>Actinomycetota</taxon>
        <taxon>Actinomycetes</taxon>
        <taxon>Mycobacteriales</taxon>
        <taxon>Nocardiaceae</taxon>
        <taxon>Nocardia</taxon>
    </lineage>
</organism>
<evidence type="ECO:0000313" key="11">
    <source>
        <dbReference type="EMBL" id="WUV44923.1"/>
    </source>
</evidence>
<dbReference type="Pfam" id="PF01475">
    <property type="entry name" value="FUR"/>
    <property type="match status" value="1"/>
</dbReference>
<dbReference type="SUPFAM" id="SSF46785">
    <property type="entry name" value="Winged helix' DNA-binding domain"/>
    <property type="match status" value="1"/>
</dbReference>
<comment type="similarity">
    <text evidence="2">Belongs to the Fur family.</text>
</comment>